<dbReference type="PANTHER" id="PTHR33258">
    <property type="entry name" value="TRANSPOSASE INSL FOR INSERTION SEQUENCE ELEMENT IS186A-RELATED"/>
    <property type="match status" value="1"/>
</dbReference>
<dbReference type="SUPFAM" id="SSF53098">
    <property type="entry name" value="Ribonuclease H-like"/>
    <property type="match status" value="1"/>
</dbReference>
<gene>
    <name evidence="1" type="ORF">ANSO36C_39580</name>
</gene>
<sequence length="175" mass="20393">MGEYRSNPCQHPVRLVSVLWGSTWYYYLTNVLDPQILSAQHVCELYRRRWRVEDAFLLTKRLLGLAYIWVGDNNGVQIQIFATWIFYAVLNQLCIDIALAQPAVGIALSQPLDRISTEMVFRGLYHFSQAVLRSDASEVVPYLVERQKLFGLVKTRRKRHREIDAYTQQIWALSS</sequence>
<dbReference type="EMBL" id="AP025732">
    <property type="protein sequence ID" value="BDI18156.1"/>
    <property type="molecule type" value="Genomic_DNA"/>
</dbReference>
<evidence type="ECO:0000313" key="2">
    <source>
        <dbReference type="Proteomes" id="UP001055453"/>
    </source>
</evidence>
<evidence type="ECO:0000313" key="1">
    <source>
        <dbReference type="EMBL" id="BDI18156.1"/>
    </source>
</evidence>
<keyword evidence="2" id="KW-1185">Reference proteome</keyword>
<evidence type="ECO:0008006" key="3">
    <source>
        <dbReference type="Google" id="ProtNLM"/>
    </source>
</evidence>
<organism evidence="1 2">
    <name type="scientific">Nostoc cf. commune SO-36</name>
    <dbReference type="NCBI Taxonomy" id="449208"/>
    <lineage>
        <taxon>Bacteria</taxon>
        <taxon>Bacillati</taxon>
        <taxon>Cyanobacteriota</taxon>
        <taxon>Cyanophyceae</taxon>
        <taxon>Nostocales</taxon>
        <taxon>Nostocaceae</taxon>
        <taxon>Nostoc</taxon>
    </lineage>
</organism>
<reference evidence="1" key="1">
    <citation type="submission" date="2022-04" db="EMBL/GenBank/DDBJ databases">
        <title>Complete genome sequence of a cyanobacterium, Nostoc sp. SO-36, isolated in Antarctica.</title>
        <authorList>
            <person name="Kanesaki Y."/>
            <person name="Effendi D."/>
            <person name="Sakamoto T."/>
            <person name="Ohtani S."/>
            <person name="Awai K."/>
        </authorList>
    </citation>
    <scope>NUCLEOTIDE SEQUENCE</scope>
    <source>
        <strain evidence="1">SO-36</strain>
    </source>
</reference>
<protein>
    <recommendedName>
        <fullName evidence="3">Transposase IS4-like domain-containing protein</fullName>
    </recommendedName>
</protein>
<name>A0ABM7Z538_NOSCO</name>
<proteinExistence type="predicted"/>
<dbReference type="PANTHER" id="PTHR33258:SF1">
    <property type="entry name" value="TRANSPOSASE INSL FOR INSERTION SEQUENCE ELEMENT IS186A-RELATED"/>
    <property type="match status" value="1"/>
</dbReference>
<dbReference type="Proteomes" id="UP001055453">
    <property type="component" value="Chromosome"/>
</dbReference>
<dbReference type="InterPro" id="IPR012337">
    <property type="entry name" value="RNaseH-like_sf"/>
</dbReference>
<accession>A0ABM7Z538</accession>